<dbReference type="EMBL" id="BSXT01006741">
    <property type="protein sequence ID" value="GMF62955.1"/>
    <property type="molecule type" value="Genomic_DNA"/>
</dbReference>
<evidence type="ECO:0000313" key="3">
    <source>
        <dbReference type="EMBL" id="GMF62955.1"/>
    </source>
</evidence>
<dbReference type="AlphaFoldDB" id="A0A9W7D6J5"/>
<proteinExistence type="predicted"/>
<name>A0A9W7D6J5_9STRA</name>
<gene>
    <name evidence="3" type="ORF">Pfra01_002747500</name>
</gene>
<dbReference type="OrthoDB" id="126096at2759"/>
<evidence type="ECO:0000259" key="2">
    <source>
        <dbReference type="Pfam" id="PF17921"/>
    </source>
</evidence>
<keyword evidence="4" id="KW-1185">Reference proteome</keyword>
<dbReference type="InterPro" id="IPR041588">
    <property type="entry name" value="Integrase_H2C2"/>
</dbReference>
<accession>A0A9W7D6J5</accession>
<evidence type="ECO:0000313" key="4">
    <source>
        <dbReference type="Proteomes" id="UP001165121"/>
    </source>
</evidence>
<dbReference type="FunFam" id="1.10.340.70:FF:000001">
    <property type="entry name" value="Retrovirus-related Pol polyprotein from transposon gypsy-like Protein"/>
    <property type="match status" value="1"/>
</dbReference>
<reference evidence="3" key="1">
    <citation type="submission" date="2023-04" db="EMBL/GenBank/DDBJ databases">
        <title>Phytophthora fragariaefolia NBRC 109709.</title>
        <authorList>
            <person name="Ichikawa N."/>
            <person name="Sato H."/>
            <person name="Tonouchi N."/>
        </authorList>
    </citation>
    <scope>NUCLEOTIDE SEQUENCE</scope>
    <source>
        <strain evidence="3">NBRC 109709</strain>
    </source>
</reference>
<sequence length="232" mass="26535">MTHLQLASKIHEKLMKPREILTTSAQKTSSQTPESENLGPELAPLPIATKVFAAVARAQARDEPDQEEPMGPVELQAERWRRIKVYQGKDIYLRRLKQFLSGDVKDWSNAQVRRIDKVAGDFTLDSLDVLYRLRGSTRGHPRDMGDELRLVVPKTLYSYMLHDAYEDFQGGHQGVTRTFEKLRSEFYWKGMHAAVQNFVWIAPAARGPLRTLDHRLGMSNPDVHLNSSPWIS</sequence>
<comment type="caution">
    <text evidence="3">The sequence shown here is derived from an EMBL/GenBank/DDBJ whole genome shotgun (WGS) entry which is preliminary data.</text>
</comment>
<evidence type="ECO:0000256" key="1">
    <source>
        <dbReference type="SAM" id="MobiDB-lite"/>
    </source>
</evidence>
<dbReference type="Proteomes" id="UP001165121">
    <property type="component" value="Unassembled WGS sequence"/>
</dbReference>
<feature type="compositionally biased region" description="Polar residues" evidence="1">
    <location>
        <begin position="21"/>
        <end position="35"/>
    </location>
</feature>
<feature type="domain" description="Integrase zinc-binding" evidence="2">
    <location>
        <begin position="152"/>
        <end position="199"/>
    </location>
</feature>
<dbReference type="Gene3D" id="1.10.340.70">
    <property type="match status" value="1"/>
</dbReference>
<protein>
    <submittedName>
        <fullName evidence="3">Unnamed protein product</fullName>
    </submittedName>
</protein>
<organism evidence="3 4">
    <name type="scientific">Phytophthora fragariaefolia</name>
    <dbReference type="NCBI Taxonomy" id="1490495"/>
    <lineage>
        <taxon>Eukaryota</taxon>
        <taxon>Sar</taxon>
        <taxon>Stramenopiles</taxon>
        <taxon>Oomycota</taxon>
        <taxon>Peronosporomycetes</taxon>
        <taxon>Peronosporales</taxon>
        <taxon>Peronosporaceae</taxon>
        <taxon>Phytophthora</taxon>
    </lineage>
</organism>
<dbReference type="Pfam" id="PF17921">
    <property type="entry name" value="Integrase_H2C2"/>
    <property type="match status" value="1"/>
</dbReference>
<feature type="region of interest" description="Disordered" evidence="1">
    <location>
        <begin position="17"/>
        <end position="41"/>
    </location>
</feature>